<dbReference type="OMA" id="CSEYNIM"/>
<protein>
    <recommendedName>
        <fullName evidence="1">DUF7746 domain-containing protein</fullName>
    </recommendedName>
</protein>
<organism evidence="2 3">
    <name type="scientific">Gossypium raimondii</name>
    <name type="common">Peruvian cotton</name>
    <name type="synonym">Gossypium klotzschianum subsp. raimondii</name>
    <dbReference type="NCBI Taxonomy" id="29730"/>
    <lineage>
        <taxon>Eukaryota</taxon>
        <taxon>Viridiplantae</taxon>
        <taxon>Streptophyta</taxon>
        <taxon>Embryophyta</taxon>
        <taxon>Tracheophyta</taxon>
        <taxon>Spermatophyta</taxon>
        <taxon>Magnoliopsida</taxon>
        <taxon>eudicotyledons</taxon>
        <taxon>Gunneridae</taxon>
        <taxon>Pentapetalae</taxon>
        <taxon>rosids</taxon>
        <taxon>malvids</taxon>
        <taxon>Malvales</taxon>
        <taxon>Malvaceae</taxon>
        <taxon>Malvoideae</taxon>
        <taxon>Gossypium</taxon>
    </lineage>
</organism>
<evidence type="ECO:0000259" key="1">
    <source>
        <dbReference type="Pfam" id="PF24925"/>
    </source>
</evidence>
<dbReference type="EMBL" id="CM001742">
    <property type="protein sequence ID" value="KJB19093.1"/>
    <property type="molecule type" value="Genomic_DNA"/>
</dbReference>
<dbReference type="InterPro" id="IPR056648">
    <property type="entry name" value="DUF7746"/>
</dbReference>
<dbReference type="Pfam" id="PF24925">
    <property type="entry name" value="DUF7746"/>
    <property type="match status" value="1"/>
</dbReference>
<feature type="domain" description="DUF7746" evidence="1">
    <location>
        <begin position="1"/>
        <end position="87"/>
    </location>
</feature>
<accession>A0A0D2NYB0</accession>
<gene>
    <name evidence="2" type="ORF">B456_003G084600</name>
</gene>
<dbReference type="PANTHER" id="PTHR33054">
    <property type="entry name" value="CCHC-TYPE DOMAIN-CONTAINING PROTEIN"/>
    <property type="match status" value="1"/>
</dbReference>
<sequence>MSEYNILSLLQQMTMVSNVYKTQNQNGLISDHAIANLLVAGFTGQLKGWWDNALIKTQQEEILKAIKKDDQGRIILNEQGREIQDAVATLIFLISKQFIV</sequence>
<proteinExistence type="predicted"/>
<dbReference type="Proteomes" id="UP000032304">
    <property type="component" value="Chromosome 3"/>
</dbReference>
<keyword evidence="3" id="KW-1185">Reference proteome</keyword>
<dbReference type="Gramene" id="KJB19093">
    <property type="protein sequence ID" value="KJB19093"/>
    <property type="gene ID" value="B456_003G084600"/>
</dbReference>
<evidence type="ECO:0000313" key="3">
    <source>
        <dbReference type="Proteomes" id="UP000032304"/>
    </source>
</evidence>
<dbReference type="AlphaFoldDB" id="A0A0D2NYB0"/>
<reference evidence="2 3" key="1">
    <citation type="journal article" date="2012" name="Nature">
        <title>Repeated polyploidization of Gossypium genomes and the evolution of spinnable cotton fibres.</title>
        <authorList>
            <person name="Paterson A.H."/>
            <person name="Wendel J.F."/>
            <person name="Gundlach H."/>
            <person name="Guo H."/>
            <person name="Jenkins J."/>
            <person name="Jin D."/>
            <person name="Llewellyn D."/>
            <person name="Showmaker K.C."/>
            <person name="Shu S."/>
            <person name="Udall J."/>
            <person name="Yoo M.J."/>
            <person name="Byers R."/>
            <person name="Chen W."/>
            <person name="Doron-Faigenboim A."/>
            <person name="Duke M.V."/>
            <person name="Gong L."/>
            <person name="Grimwood J."/>
            <person name="Grover C."/>
            <person name="Grupp K."/>
            <person name="Hu G."/>
            <person name="Lee T.H."/>
            <person name="Li J."/>
            <person name="Lin L."/>
            <person name="Liu T."/>
            <person name="Marler B.S."/>
            <person name="Page J.T."/>
            <person name="Roberts A.W."/>
            <person name="Romanel E."/>
            <person name="Sanders W.S."/>
            <person name="Szadkowski E."/>
            <person name="Tan X."/>
            <person name="Tang H."/>
            <person name="Xu C."/>
            <person name="Wang J."/>
            <person name="Wang Z."/>
            <person name="Zhang D."/>
            <person name="Zhang L."/>
            <person name="Ashrafi H."/>
            <person name="Bedon F."/>
            <person name="Bowers J.E."/>
            <person name="Brubaker C.L."/>
            <person name="Chee P.W."/>
            <person name="Das S."/>
            <person name="Gingle A.R."/>
            <person name="Haigler C.H."/>
            <person name="Harker D."/>
            <person name="Hoffmann L.V."/>
            <person name="Hovav R."/>
            <person name="Jones D.C."/>
            <person name="Lemke C."/>
            <person name="Mansoor S."/>
            <person name="ur Rahman M."/>
            <person name="Rainville L.N."/>
            <person name="Rambani A."/>
            <person name="Reddy U.K."/>
            <person name="Rong J.K."/>
            <person name="Saranga Y."/>
            <person name="Scheffler B.E."/>
            <person name="Scheffler J.A."/>
            <person name="Stelly D.M."/>
            <person name="Triplett B.A."/>
            <person name="Van Deynze A."/>
            <person name="Vaslin M.F."/>
            <person name="Waghmare V.N."/>
            <person name="Walford S.A."/>
            <person name="Wright R.J."/>
            <person name="Zaki E.A."/>
            <person name="Zhang T."/>
            <person name="Dennis E.S."/>
            <person name="Mayer K.F."/>
            <person name="Peterson D.G."/>
            <person name="Rokhsar D.S."/>
            <person name="Wang X."/>
            <person name="Schmutz J."/>
        </authorList>
    </citation>
    <scope>NUCLEOTIDE SEQUENCE [LARGE SCALE GENOMIC DNA]</scope>
</reference>
<name>A0A0D2NYB0_GOSRA</name>
<evidence type="ECO:0000313" key="2">
    <source>
        <dbReference type="EMBL" id="KJB19093.1"/>
    </source>
</evidence>
<dbReference type="PANTHER" id="PTHR33054:SF9">
    <property type="entry name" value="CCHC-TYPE DOMAIN-CONTAINING PROTEIN"/>
    <property type="match status" value="1"/>
</dbReference>